<dbReference type="Gene3D" id="2.60.120.10">
    <property type="entry name" value="Jelly Rolls"/>
    <property type="match status" value="1"/>
</dbReference>
<dbReference type="AlphaFoldDB" id="A0A923RVK2"/>
<organism evidence="5 6">
    <name type="scientific">Agathobaculum faecis</name>
    <dbReference type="NCBI Taxonomy" id="2763013"/>
    <lineage>
        <taxon>Bacteria</taxon>
        <taxon>Bacillati</taxon>
        <taxon>Bacillota</taxon>
        <taxon>Clostridia</taxon>
        <taxon>Eubacteriales</taxon>
        <taxon>Butyricicoccaceae</taxon>
        <taxon>Agathobaculum</taxon>
    </lineage>
</organism>
<dbReference type="GO" id="GO:0043565">
    <property type="term" value="F:sequence-specific DNA binding"/>
    <property type="evidence" value="ECO:0007669"/>
    <property type="project" value="InterPro"/>
</dbReference>
<comment type="caution">
    <text evidence="5">The sequence shown here is derived from an EMBL/GenBank/DDBJ whole genome shotgun (WGS) entry which is preliminary data.</text>
</comment>
<dbReference type="InterPro" id="IPR003313">
    <property type="entry name" value="AraC-bd"/>
</dbReference>
<dbReference type="InterPro" id="IPR009057">
    <property type="entry name" value="Homeodomain-like_sf"/>
</dbReference>
<keyword evidence="1" id="KW-0805">Transcription regulation</keyword>
<keyword evidence="3" id="KW-0804">Transcription</keyword>
<gene>
    <name evidence="5" type="ORF">H8S45_01945</name>
</gene>
<accession>A0A923RVK2</accession>
<keyword evidence="6" id="KW-1185">Reference proteome</keyword>
<keyword evidence="2" id="KW-0238">DNA-binding</keyword>
<dbReference type="PANTHER" id="PTHR43280">
    <property type="entry name" value="ARAC-FAMILY TRANSCRIPTIONAL REGULATOR"/>
    <property type="match status" value="1"/>
</dbReference>
<reference evidence="5" key="1">
    <citation type="submission" date="2020-08" db="EMBL/GenBank/DDBJ databases">
        <title>Genome public.</title>
        <authorList>
            <person name="Liu C."/>
            <person name="Sun Q."/>
        </authorList>
    </citation>
    <scope>NUCLEOTIDE SEQUENCE</scope>
    <source>
        <strain evidence="5">NSJ-28</strain>
    </source>
</reference>
<dbReference type="Gene3D" id="1.10.10.60">
    <property type="entry name" value="Homeodomain-like"/>
    <property type="match status" value="2"/>
</dbReference>
<dbReference type="PROSITE" id="PS01124">
    <property type="entry name" value="HTH_ARAC_FAMILY_2"/>
    <property type="match status" value="1"/>
</dbReference>
<dbReference type="Pfam" id="PF12833">
    <property type="entry name" value="HTH_18"/>
    <property type="match status" value="1"/>
</dbReference>
<evidence type="ECO:0000256" key="2">
    <source>
        <dbReference type="ARBA" id="ARBA00023125"/>
    </source>
</evidence>
<dbReference type="InterPro" id="IPR018060">
    <property type="entry name" value="HTH_AraC"/>
</dbReference>
<evidence type="ECO:0000256" key="1">
    <source>
        <dbReference type="ARBA" id="ARBA00023015"/>
    </source>
</evidence>
<dbReference type="Pfam" id="PF02311">
    <property type="entry name" value="AraC_binding"/>
    <property type="match status" value="1"/>
</dbReference>
<dbReference type="EMBL" id="JACOPL010000001">
    <property type="protein sequence ID" value="MBC5724231.1"/>
    <property type="molecule type" value="Genomic_DNA"/>
</dbReference>
<dbReference type="InterPro" id="IPR014710">
    <property type="entry name" value="RmlC-like_jellyroll"/>
</dbReference>
<dbReference type="SUPFAM" id="SSF51215">
    <property type="entry name" value="Regulatory protein AraC"/>
    <property type="match status" value="1"/>
</dbReference>
<name>A0A923RVK2_9FIRM</name>
<dbReference type="SMART" id="SM00342">
    <property type="entry name" value="HTH_ARAC"/>
    <property type="match status" value="1"/>
</dbReference>
<evidence type="ECO:0000313" key="6">
    <source>
        <dbReference type="Proteomes" id="UP000606499"/>
    </source>
</evidence>
<dbReference type="Proteomes" id="UP000606499">
    <property type="component" value="Unassembled WGS sequence"/>
</dbReference>
<evidence type="ECO:0000259" key="4">
    <source>
        <dbReference type="PROSITE" id="PS01124"/>
    </source>
</evidence>
<dbReference type="InterPro" id="IPR037923">
    <property type="entry name" value="HTH-like"/>
</dbReference>
<dbReference type="SUPFAM" id="SSF46689">
    <property type="entry name" value="Homeodomain-like"/>
    <property type="match status" value="2"/>
</dbReference>
<proteinExistence type="predicted"/>
<dbReference type="PANTHER" id="PTHR43280:SF34">
    <property type="entry name" value="ARAC-FAMILY TRANSCRIPTIONAL REGULATOR"/>
    <property type="match status" value="1"/>
</dbReference>
<evidence type="ECO:0000256" key="3">
    <source>
        <dbReference type="ARBA" id="ARBA00023163"/>
    </source>
</evidence>
<dbReference type="GO" id="GO:0003700">
    <property type="term" value="F:DNA-binding transcription factor activity"/>
    <property type="evidence" value="ECO:0007669"/>
    <property type="project" value="InterPro"/>
</dbReference>
<evidence type="ECO:0000313" key="5">
    <source>
        <dbReference type="EMBL" id="MBC5724231.1"/>
    </source>
</evidence>
<feature type="domain" description="HTH araC/xylS-type" evidence="4">
    <location>
        <begin position="188"/>
        <end position="285"/>
    </location>
</feature>
<dbReference type="PROSITE" id="PS00041">
    <property type="entry name" value="HTH_ARAC_FAMILY_1"/>
    <property type="match status" value="1"/>
</dbReference>
<dbReference type="InterPro" id="IPR018062">
    <property type="entry name" value="HTH_AraC-typ_CS"/>
</dbReference>
<sequence>MLDLHKDIFTQRQTMERTDFECYHYLDVVPPEVDFHEHAFYEIFFFLSGEVSYSIEGRTYQLRPGDILLTDNRDIHKPDIRKGRPYERFVIWIHPDFLAQTAGKGADLTACFTDASQKKYKLIRPESNVLSRLKGICEKMLHSRDEEEFGSGTLSAIYLLEFLVYLNRAYFATPDAIRKDVTENEKINEVVAYINDYFSDNLTLDRLADVFFISKSYLAHQFKLYTGLTLYQFIIKKRLTVARNMLCEGVPVMTACMQCGFNDYSNFIKAFKREFGRNPKEFIRKK</sequence>
<protein>
    <submittedName>
        <fullName evidence="5">Helix-turn-helix transcriptional regulator</fullName>
    </submittedName>
</protein>